<reference evidence="3 4" key="1">
    <citation type="journal article" date="2017" name="Genome Announc.">
        <title>Complete Genome Sequences of Two Acetylene-Fermenting Pelobacter acetylenicus Strains.</title>
        <authorList>
            <person name="Sutton J.M."/>
            <person name="Baesman S.M."/>
            <person name="Fierst J.L."/>
            <person name="Poret-Peterson A.T."/>
            <person name="Oremland R.S."/>
            <person name="Dunlap D.S."/>
            <person name="Akob D.M."/>
        </authorList>
    </citation>
    <scope>NUCLEOTIDE SEQUENCE [LARGE SCALE GENOMIC DNA]</scope>
    <source>
        <strain evidence="3 4">DSM 3247</strain>
    </source>
</reference>
<dbReference type="Proteomes" id="UP000182264">
    <property type="component" value="Chromosome"/>
</dbReference>
<dbReference type="EMBL" id="CP015518">
    <property type="protein sequence ID" value="APG25834.1"/>
    <property type="molecule type" value="Genomic_DNA"/>
</dbReference>
<evidence type="ECO:0000256" key="2">
    <source>
        <dbReference type="ARBA" id="ARBA00022679"/>
    </source>
</evidence>
<keyword evidence="4" id="KW-1185">Reference proteome</keyword>
<accession>A0A1L3GIU8</accession>
<dbReference type="OrthoDB" id="9803017at2"/>
<dbReference type="CDD" id="cd02440">
    <property type="entry name" value="AdoMet_MTases"/>
    <property type="match status" value="1"/>
</dbReference>
<dbReference type="InterPro" id="IPR029063">
    <property type="entry name" value="SAM-dependent_MTases_sf"/>
</dbReference>
<dbReference type="KEGG" id="pace:A6070_07070"/>
<dbReference type="Pfam" id="PF03602">
    <property type="entry name" value="Cons_hypoth95"/>
    <property type="match status" value="1"/>
</dbReference>
<dbReference type="STRING" id="29542.A6070_07070"/>
<dbReference type="SUPFAM" id="SSF53335">
    <property type="entry name" value="S-adenosyl-L-methionine-dependent methyltransferases"/>
    <property type="match status" value="1"/>
</dbReference>
<gene>
    <name evidence="3" type="ORF">A7E75_13050</name>
</gene>
<sequence>MRIISGTAKGRKLKQFKGQRIRPTGDRVREAVFSSLQSRFGTFEGLKILDLFAGTGALGIEALSRGAAKAVLVDQSPQAADIIADNIRSCGMAERADFFRASADKIFDRLVRYAPFDIIFLDPPYNQGLIGPALRGIIKNSLLSEKGVVCVESARDEQVPVDVLEVVTMNRKEYGATVVTFLSLSIPEATSR</sequence>
<evidence type="ECO:0000256" key="1">
    <source>
        <dbReference type="ARBA" id="ARBA00022603"/>
    </source>
</evidence>
<dbReference type="GO" id="GO:0031167">
    <property type="term" value="P:rRNA methylation"/>
    <property type="evidence" value="ECO:0007669"/>
    <property type="project" value="InterPro"/>
</dbReference>
<dbReference type="RefSeq" id="WP_072287677.1">
    <property type="nucleotide sequence ID" value="NZ_CP015455.1"/>
</dbReference>
<dbReference type="PIRSF" id="PIRSF004553">
    <property type="entry name" value="CHP00095"/>
    <property type="match status" value="1"/>
</dbReference>
<evidence type="ECO:0000313" key="3">
    <source>
        <dbReference type="EMBL" id="APG25834.1"/>
    </source>
</evidence>
<protein>
    <submittedName>
        <fullName evidence="3">16S rRNA (Guanine(966)-N(2))-methyltransferase RsmD</fullName>
    </submittedName>
</protein>
<dbReference type="InterPro" id="IPR004398">
    <property type="entry name" value="RNA_MeTrfase_RsmD"/>
</dbReference>
<organism evidence="3 4">
    <name type="scientific">Syntrophotalea acetylenica</name>
    <name type="common">Pelobacter acetylenicus</name>
    <dbReference type="NCBI Taxonomy" id="29542"/>
    <lineage>
        <taxon>Bacteria</taxon>
        <taxon>Pseudomonadati</taxon>
        <taxon>Thermodesulfobacteriota</taxon>
        <taxon>Desulfuromonadia</taxon>
        <taxon>Desulfuromonadales</taxon>
        <taxon>Syntrophotaleaceae</taxon>
        <taxon>Syntrophotalea</taxon>
    </lineage>
</organism>
<dbReference type="InterPro" id="IPR002052">
    <property type="entry name" value="DNA_methylase_N6_adenine_CS"/>
</dbReference>
<evidence type="ECO:0000313" key="4">
    <source>
        <dbReference type="Proteomes" id="UP000182264"/>
    </source>
</evidence>
<dbReference type="NCBIfam" id="TIGR00095">
    <property type="entry name" value="16S rRNA (guanine(966)-N(2))-methyltransferase RsmD"/>
    <property type="match status" value="1"/>
</dbReference>
<dbReference type="AlphaFoldDB" id="A0A1L3GIU8"/>
<dbReference type="PROSITE" id="PS00092">
    <property type="entry name" value="N6_MTASE"/>
    <property type="match status" value="1"/>
</dbReference>
<keyword evidence="2 3" id="KW-0808">Transferase</keyword>
<proteinExistence type="predicted"/>
<dbReference type="PANTHER" id="PTHR43542">
    <property type="entry name" value="METHYLTRANSFERASE"/>
    <property type="match status" value="1"/>
</dbReference>
<keyword evidence="1 3" id="KW-0489">Methyltransferase</keyword>
<dbReference type="GO" id="GO:0003676">
    <property type="term" value="F:nucleic acid binding"/>
    <property type="evidence" value="ECO:0007669"/>
    <property type="project" value="InterPro"/>
</dbReference>
<dbReference type="Gene3D" id="3.40.50.150">
    <property type="entry name" value="Vaccinia Virus protein VP39"/>
    <property type="match status" value="1"/>
</dbReference>
<name>A0A1L3GIU8_SYNAC</name>
<dbReference type="GO" id="GO:0008168">
    <property type="term" value="F:methyltransferase activity"/>
    <property type="evidence" value="ECO:0007669"/>
    <property type="project" value="UniProtKB-KW"/>
</dbReference>
<dbReference type="PANTHER" id="PTHR43542:SF1">
    <property type="entry name" value="METHYLTRANSFERASE"/>
    <property type="match status" value="1"/>
</dbReference>